<accession>A0A1H6C8M7</accession>
<feature type="compositionally biased region" description="Acidic residues" evidence="1">
    <location>
        <begin position="116"/>
        <end position="127"/>
    </location>
</feature>
<evidence type="ECO:0000313" key="3">
    <source>
        <dbReference type="Proteomes" id="UP000236723"/>
    </source>
</evidence>
<sequence>MDPAKGREEDELTPCTVPTGFFLLGLCGRASVASCAQCGRAVCGEHQEADGLCPECLAARSDSPPGPFDKGWSRRYRRDYYERIENVYDDGGWYSRLDAYDRGAFDPGDSHGGDDLIPDDDTSFVDS</sequence>
<dbReference type="EMBL" id="FNVO01000009">
    <property type="protein sequence ID" value="SEG69253.1"/>
    <property type="molecule type" value="Genomic_DNA"/>
</dbReference>
<protein>
    <submittedName>
        <fullName evidence="2">Uncharacterized protein</fullName>
    </submittedName>
</protein>
<evidence type="ECO:0000256" key="1">
    <source>
        <dbReference type="SAM" id="MobiDB-lite"/>
    </source>
</evidence>
<gene>
    <name evidence="2" type="ORF">SAMN04489712_10965</name>
</gene>
<dbReference type="AlphaFoldDB" id="A0A1H6C8M7"/>
<name>A0A1H6C8M7_9ACTN</name>
<evidence type="ECO:0000313" key="2">
    <source>
        <dbReference type="EMBL" id="SEG69253.1"/>
    </source>
</evidence>
<dbReference type="Proteomes" id="UP000236723">
    <property type="component" value="Unassembled WGS sequence"/>
</dbReference>
<dbReference type="OrthoDB" id="1525338at2"/>
<keyword evidence="3" id="KW-1185">Reference proteome</keyword>
<organism evidence="2 3">
    <name type="scientific">Thermomonospora echinospora</name>
    <dbReference type="NCBI Taxonomy" id="1992"/>
    <lineage>
        <taxon>Bacteria</taxon>
        <taxon>Bacillati</taxon>
        <taxon>Actinomycetota</taxon>
        <taxon>Actinomycetes</taxon>
        <taxon>Streptosporangiales</taxon>
        <taxon>Thermomonosporaceae</taxon>
        <taxon>Thermomonospora</taxon>
    </lineage>
</organism>
<proteinExistence type="predicted"/>
<reference evidence="3" key="1">
    <citation type="submission" date="2016-10" db="EMBL/GenBank/DDBJ databases">
        <authorList>
            <person name="Varghese N."/>
            <person name="Submissions S."/>
        </authorList>
    </citation>
    <scope>NUCLEOTIDE SEQUENCE [LARGE SCALE GENOMIC DNA]</scope>
    <source>
        <strain evidence="3">DSM 43163</strain>
    </source>
</reference>
<feature type="region of interest" description="Disordered" evidence="1">
    <location>
        <begin position="106"/>
        <end position="127"/>
    </location>
</feature>